<sequence length="96" mass="11046">MIKQIGKAISDIETRTFSESNISDSIVVFAEAMRLYSNKFSIEMAPIVRQISKMTKEMSKMPMREIKFNIPQKELSNLLQSQVTTLNNLDNNDEDE</sequence>
<dbReference type="Proteomes" id="UP000467132">
    <property type="component" value="Unassembled WGS sequence"/>
</dbReference>
<comment type="caution">
    <text evidence="1">The sequence shown here is derived from an EMBL/GenBank/DDBJ whole genome shotgun (WGS) entry which is preliminary data.</text>
</comment>
<accession>A0A845QY78</accession>
<dbReference type="EMBL" id="QXXA01000005">
    <property type="protein sequence ID" value="NBI06102.1"/>
    <property type="molecule type" value="Genomic_DNA"/>
</dbReference>
<protein>
    <submittedName>
        <fullName evidence="1">Uncharacterized protein</fullName>
    </submittedName>
</protein>
<organism evidence="1 2">
    <name type="scientific">Senegalia massiliensis</name>
    <dbReference type="NCBI Taxonomy" id="1720316"/>
    <lineage>
        <taxon>Bacteria</taxon>
        <taxon>Bacillati</taxon>
        <taxon>Bacillota</taxon>
        <taxon>Clostridia</taxon>
        <taxon>Eubacteriales</taxon>
        <taxon>Clostridiaceae</taxon>
        <taxon>Senegalia</taxon>
    </lineage>
</organism>
<proteinExistence type="predicted"/>
<reference evidence="1 2" key="1">
    <citation type="submission" date="2018-08" db="EMBL/GenBank/DDBJ databases">
        <title>Murine metabolic-syndrome-specific gut microbial biobank.</title>
        <authorList>
            <person name="Liu C."/>
        </authorList>
    </citation>
    <scope>NUCLEOTIDE SEQUENCE [LARGE SCALE GENOMIC DNA]</scope>
    <source>
        <strain evidence="1 2">583</strain>
    </source>
</reference>
<evidence type="ECO:0000313" key="1">
    <source>
        <dbReference type="EMBL" id="NBI06102.1"/>
    </source>
</evidence>
<gene>
    <name evidence="1" type="ORF">D3Z33_04405</name>
</gene>
<evidence type="ECO:0000313" key="2">
    <source>
        <dbReference type="Proteomes" id="UP000467132"/>
    </source>
</evidence>
<dbReference type="AlphaFoldDB" id="A0A845QY78"/>
<keyword evidence="2" id="KW-1185">Reference proteome</keyword>
<name>A0A845QY78_9CLOT</name>